<dbReference type="UniPathway" id="UPA00659"/>
<dbReference type="InterPro" id="IPR036291">
    <property type="entry name" value="NAD(P)-bd_dom_sf"/>
</dbReference>
<dbReference type="Gene3D" id="1.10.1040.50">
    <property type="match status" value="1"/>
</dbReference>
<dbReference type="SUPFAM" id="SSF52096">
    <property type="entry name" value="ClpP/crotonase"/>
    <property type="match status" value="1"/>
</dbReference>
<evidence type="ECO:0000259" key="11">
    <source>
        <dbReference type="Pfam" id="PF00725"/>
    </source>
</evidence>
<dbReference type="SUPFAM" id="SSF51735">
    <property type="entry name" value="NAD(P)-binding Rossmann-fold domains"/>
    <property type="match status" value="1"/>
</dbReference>
<comment type="pathway">
    <text evidence="1">Lipid metabolism; fatty acid beta-oxidation.</text>
</comment>
<dbReference type="InterPro" id="IPR006108">
    <property type="entry name" value="3HC_DH_C"/>
</dbReference>
<dbReference type="Proteomes" id="UP000231553">
    <property type="component" value="Unassembled WGS sequence"/>
</dbReference>
<keyword evidence="3" id="KW-0276">Fatty acid metabolism</keyword>
<dbReference type="OrthoDB" id="9771883at2"/>
<dbReference type="GO" id="GO:0004300">
    <property type="term" value="F:enoyl-CoA hydratase activity"/>
    <property type="evidence" value="ECO:0007669"/>
    <property type="project" value="TreeGrafter"/>
</dbReference>
<keyword evidence="8" id="KW-0456">Lyase</keyword>
<evidence type="ECO:0000313" key="14">
    <source>
        <dbReference type="Proteomes" id="UP000231553"/>
    </source>
</evidence>
<reference evidence="13 14" key="1">
    <citation type="journal article" date="2018" name="Int. J. Syst. Evol. Microbiol.">
        <title>Pseudooceanicola lipolyticus sp. nov., a marine alphaproteobacterium, reclassification of Oceanicola flagellatus as Pseudooceanicola flagellatus comb. nov. and emended description of the genus Pseudooceanicola.</title>
        <authorList>
            <person name="Huang M.-M."/>
            <person name="Guo L.-L."/>
            <person name="Wu Y.-H."/>
            <person name="Lai Q.-L."/>
            <person name="Shao Z.-Z."/>
            <person name="Wang C.-S."/>
            <person name="Wu M."/>
            <person name="Xu X.-W."/>
        </authorList>
    </citation>
    <scope>NUCLEOTIDE SEQUENCE [LARGE SCALE GENOMIC DNA]</scope>
    <source>
        <strain evidence="13 14">157</strain>
    </source>
</reference>
<dbReference type="InterPro" id="IPR050136">
    <property type="entry name" value="FA_oxidation_alpha_subunit"/>
</dbReference>
<evidence type="ECO:0000256" key="8">
    <source>
        <dbReference type="ARBA" id="ARBA00023239"/>
    </source>
</evidence>
<dbReference type="InterPro" id="IPR008927">
    <property type="entry name" value="6-PGluconate_DH-like_C_sf"/>
</dbReference>
<dbReference type="GO" id="GO:0070403">
    <property type="term" value="F:NAD+ binding"/>
    <property type="evidence" value="ECO:0007669"/>
    <property type="project" value="InterPro"/>
</dbReference>
<comment type="caution">
    <text evidence="13">The sequence shown here is derived from an EMBL/GenBank/DDBJ whole genome shotgun (WGS) entry which is preliminary data.</text>
</comment>
<dbReference type="RefSeq" id="WP_100162008.1">
    <property type="nucleotide sequence ID" value="NZ_PGTB01000019.1"/>
</dbReference>
<sequence>MQDFIYDKDSDGIVTVTMDMAGQNANTMNKRFEPGMRAVCDRLEAEPGLTGVVFASAKPTFFAGGDLHDILATETADAASFAFIEANKAVYRRLEKLPVPVVAAINGAALGGGYELCLACNHRIVLNSPKAVVGLPEVTLGLLPGAGGVVRLTARLGLEKALTYLLEGKQARPDAALADGLVDAIVDEPEALIPAAKAWIRANPDAHTQPWDQKGFRYPGGDALHPRVRQVIQVSSAMLFKKTRGLLPAPEKILDVAVNSMRMNFDAALRVETRRFIGLMASKEAKAAISTFFFGTQAIKSGKLRPEGARWQAGSAAVLGAGMMGSGIAYAHAKARLATRLNDTELARAEQGRAYSEALCDKAVARGRMEAAGKDALLSHITPATGNAAAGSTDIVIEAVFEDIELKEKVIAETWPMLSPEGIYGSNTSTLPISILAQACPDPSRFIGLHFFSPVDKMKVVEIIMGEQTSQETLRKAYDYVQQIGYMPIVVNDARGFFTSRVFGTFMDEGCQLLVDGMAPAAIERAAWLAGMPVGPLQVFDEVSLILGQKVRHTHRALDQRLGVDSGFGQHNTATVEVTDPMIAMGRGGRQYGGGFYDYDAQGTRVLWSGLEQFARGTADIPIQDAIDRILYRQAIETLRCLDEGVLNTEIEANLGGIFAIGFPAHTGGAIQFIRGEGVEAFAARARQLAASYGARFAVPDSIYDRLASREAAAA</sequence>
<feature type="domain" description="3-hydroxyacyl-CoA dehydrogenase C-terminal" evidence="11">
    <location>
        <begin position="496"/>
        <end position="599"/>
    </location>
</feature>
<evidence type="ECO:0000259" key="12">
    <source>
        <dbReference type="Pfam" id="PF02737"/>
    </source>
</evidence>
<dbReference type="FunFam" id="3.40.50.720:FF:000009">
    <property type="entry name" value="Fatty oxidation complex, alpha subunit"/>
    <property type="match status" value="1"/>
</dbReference>
<dbReference type="GO" id="GO:0006635">
    <property type="term" value="P:fatty acid beta-oxidation"/>
    <property type="evidence" value="ECO:0007669"/>
    <property type="project" value="UniProtKB-UniPathway"/>
</dbReference>
<dbReference type="SUPFAM" id="SSF48179">
    <property type="entry name" value="6-phosphogluconate dehydrogenase C-terminal domain-like"/>
    <property type="match status" value="2"/>
</dbReference>
<feature type="domain" description="3-hydroxyacyl-CoA dehydrogenase NAD binding" evidence="12">
    <location>
        <begin position="316"/>
        <end position="493"/>
    </location>
</feature>
<evidence type="ECO:0000256" key="5">
    <source>
        <dbReference type="ARBA" id="ARBA00023002"/>
    </source>
</evidence>
<proteinExistence type="inferred from homology"/>
<protein>
    <submittedName>
        <fullName evidence="13">3-hydroxyacyl-CoA dehydrogenase</fullName>
    </submittedName>
</protein>
<evidence type="ECO:0000256" key="2">
    <source>
        <dbReference type="ARBA" id="ARBA00007005"/>
    </source>
</evidence>
<dbReference type="PANTHER" id="PTHR43612">
    <property type="entry name" value="TRIFUNCTIONAL ENZYME SUBUNIT ALPHA"/>
    <property type="match status" value="1"/>
</dbReference>
<dbReference type="AlphaFoldDB" id="A0A2M8J387"/>
<keyword evidence="14" id="KW-1185">Reference proteome</keyword>
<dbReference type="PANTHER" id="PTHR43612:SF3">
    <property type="entry name" value="TRIFUNCTIONAL ENZYME SUBUNIT ALPHA, MITOCHONDRIAL"/>
    <property type="match status" value="1"/>
</dbReference>
<accession>A0A2M8J387</accession>
<evidence type="ECO:0000256" key="3">
    <source>
        <dbReference type="ARBA" id="ARBA00022832"/>
    </source>
</evidence>
<name>A0A2M8J387_9RHOB</name>
<evidence type="ECO:0000313" key="13">
    <source>
        <dbReference type="EMBL" id="PJE37234.1"/>
    </source>
</evidence>
<keyword evidence="9" id="KW-0511">Multifunctional enzyme</keyword>
<evidence type="ECO:0000256" key="1">
    <source>
        <dbReference type="ARBA" id="ARBA00005005"/>
    </source>
</evidence>
<evidence type="ECO:0000256" key="10">
    <source>
        <dbReference type="ARBA" id="ARBA00049556"/>
    </source>
</evidence>
<comment type="catalytic activity">
    <reaction evidence="10">
        <text>a (3S)-3-hydroxyacyl-CoA + NAD(+) = a 3-oxoacyl-CoA + NADH + H(+)</text>
        <dbReference type="Rhea" id="RHEA:22432"/>
        <dbReference type="ChEBI" id="CHEBI:15378"/>
        <dbReference type="ChEBI" id="CHEBI:57318"/>
        <dbReference type="ChEBI" id="CHEBI:57540"/>
        <dbReference type="ChEBI" id="CHEBI:57945"/>
        <dbReference type="ChEBI" id="CHEBI:90726"/>
        <dbReference type="EC" id="1.1.1.35"/>
    </reaction>
</comment>
<keyword evidence="4" id="KW-0442">Lipid degradation</keyword>
<evidence type="ECO:0000256" key="4">
    <source>
        <dbReference type="ARBA" id="ARBA00022963"/>
    </source>
</evidence>
<dbReference type="GO" id="GO:0016509">
    <property type="term" value="F:long-chain (3S)-3-hydroxyacyl-CoA dehydrogenase (NAD+) activity"/>
    <property type="evidence" value="ECO:0007669"/>
    <property type="project" value="TreeGrafter"/>
</dbReference>
<dbReference type="InterPro" id="IPR029045">
    <property type="entry name" value="ClpP/crotonase-like_dom_sf"/>
</dbReference>
<dbReference type="CDD" id="cd06558">
    <property type="entry name" value="crotonase-like"/>
    <property type="match status" value="1"/>
</dbReference>
<dbReference type="InterPro" id="IPR001753">
    <property type="entry name" value="Enoyl-CoA_hydra/iso"/>
</dbReference>
<evidence type="ECO:0000256" key="7">
    <source>
        <dbReference type="ARBA" id="ARBA00023098"/>
    </source>
</evidence>
<dbReference type="EMBL" id="PGTB01000019">
    <property type="protein sequence ID" value="PJE37234.1"/>
    <property type="molecule type" value="Genomic_DNA"/>
</dbReference>
<dbReference type="InterPro" id="IPR006176">
    <property type="entry name" value="3-OHacyl-CoA_DH_NAD-bd"/>
</dbReference>
<gene>
    <name evidence="13" type="ORF">CVM52_08125</name>
</gene>
<keyword evidence="5" id="KW-0560">Oxidoreductase</keyword>
<dbReference type="Pfam" id="PF02737">
    <property type="entry name" value="3HCDH_N"/>
    <property type="match status" value="1"/>
</dbReference>
<keyword evidence="6" id="KW-0520">NAD</keyword>
<keyword evidence="7" id="KW-0443">Lipid metabolism</keyword>
<dbReference type="Gene3D" id="3.90.226.10">
    <property type="entry name" value="2-enoyl-CoA Hydratase, Chain A, domain 1"/>
    <property type="match status" value="1"/>
</dbReference>
<dbReference type="Pfam" id="PF00725">
    <property type="entry name" value="3HCDH"/>
    <property type="match status" value="1"/>
</dbReference>
<evidence type="ECO:0000256" key="6">
    <source>
        <dbReference type="ARBA" id="ARBA00023027"/>
    </source>
</evidence>
<organism evidence="13 14">
    <name type="scientific">Pseudooceanicola lipolyticus</name>
    <dbReference type="NCBI Taxonomy" id="2029104"/>
    <lineage>
        <taxon>Bacteria</taxon>
        <taxon>Pseudomonadati</taxon>
        <taxon>Pseudomonadota</taxon>
        <taxon>Alphaproteobacteria</taxon>
        <taxon>Rhodobacterales</taxon>
        <taxon>Paracoccaceae</taxon>
        <taxon>Pseudooceanicola</taxon>
    </lineage>
</organism>
<dbReference type="Pfam" id="PF00378">
    <property type="entry name" value="ECH_1"/>
    <property type="match status" value="1"/>
</dbReference>
<comment type="similarity">
    <text evidence="2">In the central section; belongs to the 3-hydroxyacyl-CoA dehydrogenase family.</text>
</comment>
<evidence type="ECO:0000256" key="9">
    <source>
        <dbReference type="ARBA" id="ARBA00023268"/>
    </source>
</evidence>
<dbReference type="Gene3D" id="3.40.50.720">
    <property type="entry name" value="NAD(P)-binding Rossmann-like Domain"/>
    <property type="match status" value="1"/>
</dbReference>